<evidence type="ECO:0000313" key="3">
    <source>
        <dbReference type="EMBL" id="QTA38416.1"/>
    </source>
</evidence>
<accession>A0ABX7SAG2</accession>
<dbReference type="Proteomes" id="UP000671862">
    <property type="component" value="Chromosome"/>
</dbReference>
<dbReference type="InterPro" id="IPR002563">
    <property type="entry name" value="Flavin_Rdtase-like_dom"/>
</dbReference>
<reference evidence="3 4" key="1">
    <citation type="submission" date="2021-03" db="EMBL/GenBank/DDBJ databases">
        <title>Thermosipho ferrireducens sp.nov., an anaerobic thermophilic iron-reducing bacterium isolated from a deep-sea hydrothermal sulfide deposits.</title>
        <authorList>
            <person name="Zeng X."/>
            <person name="Chen Y."/>
            <person name="Shao Z."/>
        </authorList>
    </citation>
    <scope>NUCLEOTIDE SEQUENCE [LARGE SCALE GENOMIC DNA]</scope>
    <source>
        <strain evidence="3 4">JL129W03</strain>
    </source>
</reference>
<dbReference type="Pfam" id="PF01613">
    <property type="entry name" value="Flavin_Reduct"/>
    <property type="match status" value="1"/>
</dbReference>
<dbReference type="SMART" id="SM00903">
    <property type="entry name" value="Flavin_Reduct"/>
    <property type="match status" value="1"/>
</dbReference>
<dbReference type="RefSeq" id="WP_207567135.1">
    <property type="nucleotide sequence ID" value="NZ_CP071446.1"/>
</dbReference>
<dbReference type="Gene3D" id="2.30.110.10">
    <property type="entry name" value="Electron Transport, Fmn-binding Protein, Chain A"/>
    <property type="match status" value="1"/>
</dbReference>
<dbReference type="EMBL" id="CP071446">
    <property type="protein sequence ID" value="QTA38416.1"/>
    <property type="molecule type" value="Genomic_DNA"/>
</dbReference>
<protein>
    <submittedName>
        <fullName evidence="3">Flavin reductase</fullName>
    </submittedName>
</protein>
<keyword evidence="4" id="KW-1185">Reference proteome</keyword>
<dbReference type="PANTHER" id="PTHR30466">
    <property type="entry name" value="FLAVIN REDUCTASE"/>
    <property type="match status" value="1"/>
</dbReference>
<evidence type="ECO:0000313" key="4">
    <source>
        <dbReference type="Proteomes" id="UP000671862"/>
    </source>
</evidence>
<dbReference type="SUPFAM" id="SSF50475">
    <property type="entry name" value="FMN-binding split barrel"/>
    <property type="match status" value="1"/>
</dbReference>
<evidence type="ECO:0000256" key="1">
    <source>
        <dbReference type="ARBA" id="ARBA00023002"/>
    </source>
</evidence>
<dbReference type="PANTHER" id="PTHR30466:SF1">
    <property type="entry name" value="FMN REDUCTASE (NADH) RUTF"/>
    <property type="match status" value="1"/>
</dbReference>
<gene>
    <name evidence="3" type="ORF">JYK00_02515</name>
</gene>
<keyword evidence="1" id="KW-0560">Oxidoreductase</keyword>
<dbReference type="InterPro" id="IPR012349">
    <property type="entry name" value="Split_barrel_FMN-bd"/>
</dbReference>
<feature type="domain" description="Flavin reductase like" evidence="2">
    <location>
        <begin position="6"/>
        <end position="156"/>
    </location>
</feature>
<dbReference type="InterPro" id="IPR050268">
    <property type="entry name" value="NADH-dep_flavin_reductase"/>
</dbReference>
<organism evidence="3 4">
    <name type="scientific">Thermosipho ferrireducens</name>
    <dbReference type="NCBI Taxonomy" id="2571116"/>
    <lineage>
        <taxon>Bacteria</taxon>
        <taxon>Thermotogati</taxon>
        <taxon>Thermotogota</taxon>
        <taxon>Thermotogae</taxon>
        <taxon>Thermotogales</taxon>
        <taxon>Fervidobacteriaceae</taxon>
        <taxon>Thermosipho</taxon>
    </lineage>
</organism>
<sequence>MNEKALYKIFYGMYIVSSFDGEKLNGQIANTVFQLTAEPPLLGVSINKENLTHMLIEKSGIFTVSVLAKEAPMKFIGLFGFRSGRDIDKFKEVSYKIGLTGAPIVLDNTVAYMEAKVVNKVDCGTHTIFIGEVTEADILADKDPMTYAYYREVKNGKSPKTAPTYMKD</sequence>
<name>A0ABX7SAG2_9BACT</name>
<proteinExistence type="predicted"/>
<evidence type="ECO:0000259" key="2">
    <source>
        <dbReference type="SMART" id="SM00903"/>
    </source>
</evidence>